<evidence type="ECO:0000256" key="23">
    <source>
        <dbReference type="ARBA" id="ARBA00023002"/>
    </source>
</evidence>
<dbReference type="GO" id="GO:0016491">
    <property type="term" value="F:oxidoreductase activity"/>
    <property type="evidence" value="ECO:0007669"/>
    <property type="project" value="UniProtKB-KW"/>
</dbReference>
<feature type="transmembrane region" description="Helical" evidence="33">
    <location>
        <begin position="536"/>
        <end position="556"/>
    </location>
</feature>
<evidence type="ECO:0000256" key="24">
    <source>
        <dbReference type="ARBA" id="ARBA00023004"/>
    </source>
</evidence>
<evidence type="ECO:0000256" key="26">
    <source>
        <dbReference type="ARBA" id="ARBA00023136"/>
    </source>
</evidence>
<keyword evidence="37" id="KW-1185">Reference proteome</keyword>
<dbReference type="SUPFAM" id="SSF81483">
    <property type="entry name" value="Bacterial photosystem II reaction centre, L and M subunits"/>
    <property type="match status" value="1"/>
</dbReference>
<reference evidence="36 37" key="1">
    <citation type="submission" date="2024-01" db="EMBL/GenBank/DDBJ databases">
        <title>The genomes of 5 underutilized Papilionoideae crops provide insights into root nodulation and disease resistanc.</title>
        <authorList>
            <person name="Yuan L."/>
        </authorList>
    </citation>
    <scope>NUCLEOTIDE SEQUENCE [LARGE SCALE GENOMIC DNA]</scope>
    <source>
        <strain evidence="36">ZHUSHIDOU_FW_LH</strain>
        <tissue evidence="36">Leaf</tissue>
    </source>
</reference>
<keyword evidence="26 32" id="KW-0472">Membrane</keyword>
<keyword evidence="9" id="KW-0597">Phosphoprotein</keyword>
<dbReference type="PROSITE" id="PS00244">
    <property type="entry name" value="REACTION_CENTER"/>
    <property type="match status" value="1"/>
</dbReference>
<keyword evidence="23" id="KW-0560">Oxidoreductase</keyword>
<organism evidence="36 37">
    <name type="scientific">Crotalaria pallida</name>
    <name type="common">Smooth rattlebox</name>
    <name type="synonym">Crotalaria striata</name>
    <dbReference type="NCBI Taxonomy" id="3830"/>
    <lineage>
        <taxon>Eukaryota</taxon>
        <taxon>Viridiplantae</taxon>
        <taxon>Streptophyta</taxon>
        <taxon>Embryophyta</taxon>
        <taxon>Tracheophyta</taxon>
        <taxon>Spermatophyta</taxon>
        <taxon>Magnoliopsida</taxon>
        <taxon>eudicotyledons</taxon>
        <taxon>Gunneridae</taxon>
        <taxon>Pentapetalae</taxon>
        <taxon>rosids</taxon>
        <taxon>fabids</taxon>
        <taxon>Fabales</taxon>
        <taxon>Fabaceae</taxon>
        <taxon>Papilionoideae</taxon>
        <taxon>50 kb inversion clade</taxon>
        <taxon>genistoids sensu lato</taxon>
        <taxon>core genistoids</taxon>
        <taxon>Crotalarieae</taxon>
        <taxon>Crotalaria</taxon>
    </lineage>
</organism>
<evidence type="ECO:0000313" key="37">
    <source>
        <dbReference type="Proteomes" id="UP001372338"/>
    </source>
</evidence>
<evidence type="ECO:0000256" key="4">
    <source>
        <dbReference type="ARBA" id="ARBA00008204"/>
    </source>
</evidence>
<evidence type="ECO:0000256" key="29">
    <source>
        <dbReference type="ARBA" id="ARBA00055838"/>
    </source>
</evidence>
<evidence type="ECO:0000256" key="12">
    <source>
        <dbReference type="ARBA" id="ARBA00022664"/>
    </source>
</evidence>
<dbReference type="PRINTS" id="PR00256">
    <property type="entry name" value="REACTNCENTRE"/>
</dbReference>
<dbReference type="GO" id="GO:0006397">
    <property type="term" value="P:mRNA processing"/>
    <property type="evidence" value="ECO:0007669"/>
    <property type="project" value="UniProtKB-KW"/>
</dbReference>
<sequence>MEEYQVYLELGISRQLDFLYPLIFREYIYGLAYGHDFNGSFFAENVDYDNKSSLLIVKRLITRMYQQNHFLLSTNDSKKNQFWGYNKNLYSQIISEGFAIVVEIPFSLQLSSSLEEAEIVKYYKNLRSIHSIFPFFEDKLTYLNYVSDARIPYPIHLEIVVQTFRYWVKDAFFLHLLRLFLYEYCNWNSLITPKKSISTFSKSNLRFFLFLYNFYVCEYESIFLFLSNKSSYLRLTSFNVLFERIYFYGKIENFVEVFVKDFLSTLSFFKDPLIHYVRYQGKYFLASRNAPLLMNKWKNYLIHLWQCYFNVWSQRGMIQISQFSQHSFHLLGYFSNVRLNLSAVRSQMLENSFLIEIVMKKLDTIVPTIPLIRSLAKAKFCNVLGDPISKPAWAHSSDFDIIDRFLRICRNLSHYYNGSSKKKVYFTMTAILERRESESLWGRFCNWITSTENRLYIGWFGVLMIPTLLTATSVFIIAFIAAPPVDIDGIREPVSGSLLYGNNIISGAIIPTSAAIGLHFYPIWEAASVDEWLYNGGPYELIVLHFLLGVACYMGREWELSFRLGMRPWIAVAYSAPVAAATAVFLIYPIGQGSFSDGMPLGISGTFNFMIVFQAEHNILMHPFHMLGVAGVFGGSLFSAMHGSLVTSSLIRETTENESANEGYRFGQEEETYNIVAAHGYFGRLIFQYASFNNSRSLHFFLAAWPVVGIWFTALGISTMAFNLNGFNFNQSVVDSQGRVINTWADIINRANLGMEVMHERNAHNFPLDLAAVESPSING</sequence>
<dbReference type="InterPro" id="IPR055265">
    <property type="entry name" value="Photo_RC_L/M_CS"/>
</dbReference>
<evidence type="ECO:0000256" key="31">
    <source>
        <dbReference type="RuleBase" id="RU004331"/>
    </source>
</evidence>
<keyword evidence="13 32" id="KW-0812">Transmembrane</keyword>
<dbReference type="HAMAP" id="MF_01390">
    <property type="entry name" value="MatK"/>
    <property type="match status" value="1"/>
</dbReference>
<evidence type="ECO:0000256" key="30">
    <source>
        <dbReference type="HAMAP-Rule" id="MF_01390"/>
    </source>
</evidence>
<dbReference type="FunFam" id="1.20.85.10:FF:000002">
    <property type="entry name" value="Photosystem II protein D1"/>
    <property type="match status" value="1"/>
</dbReference>
<keyword evidence="18 30" id="KW-0694">RNA-binding</keyword>
<dbReference type="NCBIfam" id="TIGR01151">
    <property type="entry name" value="psbA"/>
    <property type="match status" value="1"/>
</dbReference>
<comment type="subcellular location">
    <subcellularLocation>
        <location evidence="1">Membrane</location>
        <topology evidence="1">Multi-pass membrane protein</topology>
    </subcellularLocation>
    <subcellularLocation>
        <location evidence="2 30">Plastid</location>
        <location evidence="2 30">Chloroplast</location>
    </subcellularLocation>
</comment>
<evidence type="ECO:0000259" key="35">
    <source>
        <dbReference type="Pfam" id="PF01824"/>
    </source>
</evidence>
<dbReference type="GO" id="GO:0009507">
    <property type="term" value="C:chloroplast"/>
    <property type="evidence" value="ECO:0007669"/>
    <property type="project" value="UniProtKB-SubCell"/>
</dbReference>
<evidence type="ECO:0000256" key="5">
    <source>
        <dbReference type="ARBA" id="ARBA00022448"/>
    </source>
</evidence>
<feature type="transmembrane region" description="Helical" evidence="33">
    <location>
        <begin position="568"/>
        <end position="588"/>
    </location>
</feature>
<evidence type="ECO:0000256" key="22">
    <source>
        <dbReference type="ARBA" id="ARBA00022991"/>
    </source>
</evidence>
<evidence type="ECO:0000256" key="10">
    <source>
        <dbReference type="ARBA" id="ARBA00022640"/>
    </source>
</evidence>
<keyword evidence="12 30" id="KW-0507">mRNA processing</keyword>
<dbReference type="GO" id="GO:0009635">
    <property type="term" value="P:response to herbicide"/>
    <property type="evidence" value="ECO:0007669"/>
    <property type="project" value="UniProtKB-KW"/>
</dbReference>
<comment type="function">
    <text evidence="29">This is one of the two reaction center proteins of photosystem II.</text>
</comment>
<keyword evidence="24 32" id="KW-0408">Iron</keyword>
<dbReference type="Proteomes" id="UP001372338">
    <property type="component" value="Unassembled WGS sequence"/>
</dbReference>
<proteinExistence type="inferred from homology"/>
<evidence type="ECO:0000256" key="19">
    <source>
        <dbReference type="ARBA" id="ARBA00022982"/>
    </source>
</evidence>
<keyword evidence="20 33" id="KW-1133">Transmembrane helix</keyword>
<dbReference type="InterPro" id="IPR000484">
    <property type="entry name" value="Photo_RC_L/M"/>
</dbReference>
<dbReference type="EMBL" id="JAYWIO010000157">
    <property type="protein sequence ID" value="KAK7231220.1"/>
    <property type="molecule type" value="Genomic_DNA"/>
</dbReference>
<dbReference type="GO" id="GO:0008380">
    <property type="term" value="P:RNA splicing"/>
    <property type="evidence" value="ECO:0007669"/>
    <property type="project" value="UniProtKB-UniRule"/>
</dbReference>
<keyword evidence="22" id="KW-0157">Chromophore</keyword>
<evidence type="ECO:0000256" key="3">
    <source>
        <dbReference type="ARBA" id="ARBA00006621"/>
    </source>
</evidence>
<dbReference type="AlphaFoldDB" id="A0AAN9HM53"/>
<evidence type="ECO:0000256" key="25">
    <source>
        <dbReference type="ARBA" id="ARBA00023078"/>
    </source>
</evidence>
<evidence type="ECO:0000256" key="17">
    <source>
        <dbReference type="ARBA" id="ARBA00022842"/>
    </source>
</evidence>
<dbReference type="Pfam" id="PF01348">
    <property type="entry name" value="Intron_maturas2"/>
    <property type="match status" value="1"/>
</dbReference>
<evidence type="ECO:0000256" key="32">
    <source>
        <dbReference type="RuleBase" id="RU004332"/>
    </source>
</evidence>
<evidence type="ECO:0000256" key="9">
    <source>
        <dbReference type="ARBA" id="ARBA00022553"/>
    </source>
</evidence>
<dbReference type="HAMAP" id="MF_01379">
    <property type="entry name" value="PSII_PsbA_D1"/>
    <property type="match status" value="1"/>
</dbReference>
<evidence type="ECO:0000256" key="14">
    <source>
        <dbReference type="ARBA" id="ARBA00022694"/>
    </source>
</evidence>
<keyword evidence="6" id="KW-0148">Chlorophyll</keyword>
<keyword evidence="25" id="KW-0793">Thylakoid</keyword>
<keyword evidence="14 30" id="KW-0819">tRNA processing</keyword>
<feature type="domain" description="Domain X" evidence="34">
    <location>
        <begin position="360"/>
        <end position="426"/>
    </location>
</feature>
<dbReference type="GO" id="GO:0009772">
    <property type="term" value="P:photosynthetic electron transport in photosystem II"/>
    <property type="evidence" value="ECO:0007669"/>
    <property type="project" value="InterPro"/>
</dbReference>
<evidence type="ECO:0000256" key="33">
    <source>
        <dbReference type="SAM" id="Phobius"/>
    </source>
</evidence>
<dbReference type="GO" id="GO:0009523">
    <property type="term" value="C:photosystem II"/>
    <property type="evidence" value="ECO:0007669"/>
    <property type="project" value="UniProtKB-KW"/>
</dbReference>
<evidence type="ECO:0000256" key="6">
    <source>
        <dbReference type="ARBA" id="ARBA00022494"/>
    </source>
</evidence>
<evidence type="ECO:0000256" key="8">
    <source>
        <dbReference type="ARBA" id="ARBA00022531"/>
    </source>
</evidence>
<evidence type="ECO:0000256" key="20">
    <source>
        <dbReference type="ARBA" id="ARBA00022989"/>
    </source>
</evidence>
<evidence type="ECO:0000259" key="34">
    <source>
        <dbReference type="Pfam" id="PF01348"/>
    </source>
</evidence>
<evidence type="ECO:0000256" key="18">
    <source>
        <dbReference type="ARBA" id="ARBA00022884"/>
    </source>
</evidence>
<keyword evidence="27" id="KW-0464">Manganese</keyword>
<evidence type="ECO:0000256" key="16">
    <source>
        <dbReference type="ARBA" id="ARBA00022837"/>
    </source>
</evidence>
<evidence type="ECO:0000256" key="28">
    <source>
        <dbReference type="ARBA" id="ARBA00023276"/>
    </source>
</evidence>
<accession>A0AAN9HM53</accession>
<comment type="caution">
    <text evidence="36">The sequence shown here is derived from an EMBL/GenBank/DDBJ whole genome shotgun (WGS) entry which is preliminary data.</text>
</comment>
<evidence type="ECO:0000313" key="36">
    <source>
        <dbReference type="EMBL" id="KAK7231220.1"/>
    </source>
</evidence>
<keyword evidence="5 32" id="KW-0813">Transport</keyword>
<dbReference type="GO" id="GO:0009055">
    <property type="term" value="F:electron transfer activity"/>
    <property type="evidence" value="ECO:0007669"/>
    <property type="project" value="InterPro"/>
</dbReference>
<dbReference type="InterPro" id="IPR024937">
    <property type="entry name" value="Domain_X"/>
</dbReference>
<dbReference type="Pfam" id="PF01824">
    <property type="entry name" value="MatK_N"/>
    <property type="match status" value="1"/>
</dbReference>
<dbReference type="InterPro" id="IPR036854">
    <property type="entry name" value="Photo_II_D1/D2_sf"/>
</dbReference>
<comment type="function">
    <text evidence="30">Usually encoded in the trnK tRNA gene intron. Probably assists in splicing its own and other chloroplast group II introns.</text>
</comment>
<keyword evidence="8 32" id="KW-0602">Photosynthesis</keyword>
<comment type="similarity">
    <text evidence="3 30">Belongs to the intron maturase 2 family. MatK subfamily.</text>
</comment>
<name>A0AAN9HM53_CROPI</name>
<keyword evidence="10" id="KW-0934">Plastid</keyword>
<evidence type="ECO:0000256" key="1">
    <source>
        <dbReference type="ARBA" id="ARBA00004141"/>
    </source>
</evidence>
<feature type="transmembrane region" description="Helical" evidence="33">
    <location>
        <begin position="456"/>
        <end position="482"/>
    </location>
</feature>
<keyword evidence="11" id="KW-0359">Herbicide resistance</keyword>
<evidence type="ECO:0000256" key="27">
    <source>
        <dbReference type="ARBA" id="ARBA00023211"/>
    </source>
</evidence>
<dbReference type="GO" id="GO:0003723">
    <property type="term" value="F:RNA binding"/>
    <property type="evidence" value="ECO:0007669"/>
    <property type="project" value="UniProtKB-KW"/>
</dbReference>
<keyword evidence="21" id="KW-0007">Acetylation</keyword>
<dbReference type="Pfam" id="PF00124">
    <property type="entry name" value="Photo_RC"/>
    <property type="match status" value="1"/>
</dbReference>
<evidence type="ECO:0000256" key="11">
    <source>
        <dbReference type="ARBA" id="ARBA00022646"/>
    </source>
</evidence>
<dbReference type="InterPro" id="IPR005867">
    <property type="entry name" value="PSII_D1"/>
</dbReference>
<dbReference type="Gene3D" id="1.20.85.10">
    <property type="entry name" value="Photosystem II protein D1-like"/>
    <property type="match status" value="1"/>
</dbReference>
<keyword evidence="15 32" id="KW-0479">Metal-binding</keyword>
<feature type="domain" description="Maturase MatK N-terminal" evidence="35">
    <location>
        <begin position="1"/>
        <end position="332"/>
    </location>
</feature>
<keyword evidence="16" id="KW-0106">Calcium</keyword>
<evidence type="ECO:0000256" key="2">
    <source>
        <dbReference type="ARBA" id="ARBA00004229"/>
    </source>
</evidence>
<gene>
    <name evidence="30" type="primary">matK</name>
    <name evidence="36" type="ORF">RIF29_48433</name>
</gene>
<evidence type="ECO:0000256" key="13">
    <source>
        <dbReference type="ARBA" id="ARBA00022692"/>
    </source>
</evidence>
<dbReference type="GO" id="GO:0008033">
    <property type="term" value="P:tRNA processing"/>
    <property type="evidence" value="ECO:0007669"/>
    <property type="project" value="UniProtKB-KW"/>
</dbReference>
<keyword evidence="7" id="KW-0150">Chloroplast</keyword>
<keyword evidence="19 32" id="KW-0249">Electron transport</keyword>
<evidence type="ECO:0000256" key="15">
    <source>
        <dbReference type="ARBA" id="ARBA00022723"/>
    </source>
</evidence>
<dbReference type="CDD" id="cd09289">
    <property type="entry name" value="Photosystem-II_D1"/>
    <property type="match status" value="1"/>
</dbReference>
<feature type="transmembrane region" description="Helical" evidence="33">
    <location>
        <begin position="700"/>
        <end position="722"/>
    </location>
</feature>
<dbReference type="InterPro" id="IPR024942">
    <property type="entry name" value="Maturase_MatK_N"/>
</dbReference>
<evidence type="ECO:0000256" key="7">
    <source>
        <dbReference type="ARBA" id="ARBA00022528"/>
    </source>
</evidence>
<dbReference type="PANTHER" id="PTHR34811">
    <property type="entry name" value="MATURASE K"/>
    <property type="match status" value="1"/>
</dbReference>
<dbReference type="GO" id="GO:0016168">
    <property type="term" value="F:chlorophyll binding"/>
    <property type="evidence" value="ECO:0007669"/>
    <property type="project" value="UniProtKB-KW"/>
</dbReference>
<keyword evidence="28 32" id="KW-0604">Photosystem II</keyword>
<dbReference type="GO" id="GO:0046872">
    <property type="term" value="F:metal ion binding"/>
    <property type="evidence" value="ECO:0007669"/>
    <property type="project" value="UniProtKB-KW"/>
</dbReference>
<comment type="similarity">
    <text evidence="4 31">Belongs to the reaction center PufL/M/PsbA/D family.</text>
</comment>
<feature type="transmembrane region" description="Helical" evidence="33">
    <location>
        <begin position="503"/>
        <end position="524"/>
    </location>
</feature>
<protein>
    <recommendedName>
        <fullName evidence="30">Maturase K</fullName>
    </recommendedName>
    <alternativeName>
        <fullName evidence="30">Intron maturase</fullName>
    </alternativeName>
</protein>
<dbReference type="InterPro" id="IPR002866">
    <property type="entry name" value="Maturase_MatK"/>
</dbReference>
<evidence type="ECO:0000256" key="21">
    <source>
        <dbReference type="ARBA" id="ARBA00022990"/>
    </source>
</evidence>
<feature type="transmembrane region" description="Helical" evidence="33">
    <location>
        <begin position="625"/>
        <end position="645"/>
    </location>
</feature>
<keyword evidence="17" id="KW-0460">Magnesium</keyword>
<dbReference type="PANTHER" id="PTHR34811:SF1">
    <property type="entry name" value="MATURASE K"/>
    <property type="match status" value="1"/>
</dbReference>